<dbReference type="InterPro" id="IPR049172">
    <property type="entry name" value="DUF6857_pln"/>
</dbReference>
<dbReference type="STRING" id="35608.A0A2U1QJK4"/>
<dbReference type="AlphaFoldDB" id="A0A2U1QJK4"/>
<dbReference type="EMBL" id="PKPP01000079">
    <property type="protein sequence ID" value="PWA98152.1"/>
    <property type="molecule type" value="Genomic_DNA"/>
</dbReference>
<dbReference type="InterPro" id="IPR019410">
    <property type="entry name" value="Methyltransf_16"/>
</dbReference>
<name>A0A2U1QJK4_ARTAN</name>
<feature type="compositionally biased region" description="Basic and acidic residues" evidence="1">
    <location>
        <begin position="78"/>
        <end position="92"/>
    </location>
</feature>
<dbReference type="OrthoDB" id="1908057at2759"/>
<evidence type="ECO:0000259" key="2">
    <source>
        <dbReference type="Pfam" id="PF21647"/>
    </source>
</evidence>
<feature type="region of interest" description="Disordered" evidence="1">
    <location>
        <begin position="78"/>
        <end position="98"/>
    </location>
</feature>
<comment type="caution">
    <text evidence="3">The sequence shown here is derived from an EMBL/GenBank/DDBJ whole genome shotgun (WGS) entry which is preliminary data.</text>
</comment>
<feature type="domain" description="DUF6857" evidence="2">
    <location>
        <begin position="109"/>
        <end position="414"/>
    </location>
</feature>
<dbReference type="SUPFAM" id="SSF53335">
    <property type="entry name" value="S-adenosyl-L-methionine-dependent methyltransferases"/>
    <property type="match status" value="1"/>
</dbReference>
<dbReference type="Pfam" id="PF10294">
    <property type="entry name" value="Methyltransf_16"/>
    <property type="match status" value="1"/>
</dbReference>
<dbReference type="Gene3D" id="3.40.50.150">
    <property type="entry name" value="Vaccinia Virus protein VP39"/>
    <property type="match status" value="1"/>
</dbReference>
<feature type="region of interest" description="Disordered" evidence="1">
    <location>
        <begin position="292"/>
        <end position="316"/>
    </location>
</feature>
<dbReference type="CDD" id="cd02440">
    <property type="entry name" value="AdoMet_MTases"/>
    <property type="match status" value="1"/>
</dbReference>
<proteinExistence type="predicted"/>
<dbReference type="Proteomes" id="UP000245207">
    <property type="component" value="Unassembled WGS sequence"/>
</dbReference>
<organism evidence="3 4">
    <name type="scientific">Artemisia annua</name>
    <name type="common">Sweet wormwood</name>
    <dbReference type="NCBI Taxonomy" id="35608"/>
    <lineage>
        <taxon>Eukaryota</taxon>
        <taxon>Viridiplantae</taxon>
        <taxon>Streptophyta</taxon>
        <taxon>Embryophyta</taxon>
        <taxon>Tracheophyta</taxon>
        <taxon>Spermatophyta</taxon>
        <taxon>Magnoliopsida</taxon>
        <taxon>eudicotyledons</taxon>
        <taxon>Gunneridae</taxon>
        <taxon>Pentapetalae</taxon>
        <taxon>asterids</taxon>
        <taxon>campanulids</taxon>
        <taxon>Asterales</taxon>
        <taxon>Asteraceae</taxon>
        <taxon>Asteroideae</taxon>
        <taxon>Anthemideae</taxon>
        <taxon>Artemisiinae</taxon>
        <taxon>Artemisia</taxon>
    </lineage>
</organism>
<accession>A0A2U1QJK4</accession>
<evidence type="ECO:0000256" key="1">
    <source>
        <dbReference type="SAM" id="MobiDB-lite"/>
    </source>
</evidence>
<keyword evidence="4" id="KW-1185">Reference proteome</keyword>
<evidence type="ECO:0000313" key="4">
    <source>
        <dbReference type="Proteomes" id="UP000245207"/>
    </source>
</evidence>
<dbReference type="InterPro" id="IPR010341">
    <property type="entry name" value="DUF936_pln"/>
</dbReference>
<sequence length="638" mass="70414">MVHCWCSRHVIIRTSWTSNNPGRRFYSCPQPWKSTSERTPSKVEHKKVATSVKSSKEENKFQTSTKIVAKIGDVVDRDLSSKQKSTSDRKASSEVSKNGLPGNMMKVLISNKRLADANCSWSSLPSTISTLGKDVLKRRDAAQVAAVEALQEASVTESILQCISTYSELCTSANEENPQPTVEQFLVMHDSLNNAHHIAKSLSKIITLSSSSECEENPSEEQLKVTSDRRKQANLWVHASILTNLSSFLVYRKQPSSTTNKPSLVLEGYTKTMSPKPQVKPRQLVNTKIANSALARPSDDQKSTAPPPPKWEKGSGLEKTLELAKMLKMESCDWFLGFVERFLDADVSTSTPYDNGRIAGMLTQLKSVNDWLDKILTSKDEEENDQLSVGTIERVRKKIYDHLLTNVESAAAALGGRSGSSRIGAPGVTGSVMWDSGIVLGKFLEHAVETGQLVLQGKKVVELGAGCGLVGCIAALLGSQVILTDMPDRLRLLKKNVEDNLYGNVRGSATVNELMWGDRPDRELVEPLPDFVIGSDVIYSEEAVTDLLETLIDLSGIETTIILAGELRNGNNLCLNSRSVDVRFEALFSLFTDAVLEYFMEAAMENFIIGRVDQEGWHPDYHSPRVAMYVMVKKVTPQ</sequence>
<dbReference type="PANTHER" id="PTHR31928">
    <property type="entry name" value="EXPRESSED PROTEIN"/>
    <property type="match status" value="1"/>
</dbReference>
<dbReference type="Pfam" id="PF21647">
    <property type="entry name" value="DUF6857"/>
    <property type="match status" value="1"/>
</dbReference>
<dbReference type="PANTHER" id="PTHR31928:SF18">
    <property type="entry name" value="DUF936 FAMILY PROTEIN"/>
    <property type="match status" value="1"/>
</dbReference>
<dbReference type="InterPro" id="IPR029063">
    <property type="entry name" value="SAM-dependent_MTases_sf"/>
</dbReference>
<evidence type="ECO:0000313" key="3">
    <source>
        <dbReference type="EMBL" id="PWA98152.1"/>
    </source>
</evidence>
<protein>
    <recommendedName>
        <fullName evidence="2">DUF6857 domain-containing protein</fullName>
    </recommendedName>
</protein>
<gene>
    <name evidence="3" type="ORF">CTI12_AA022000</name>
</gene>
<reference evidence="3 4" key="1">
    <citation type="journal article" date="2018" name="Mol. Plant">
        <title>The genome of Artemisia annua provides insight into the evolution of Asteraceae family and artemisinin biosynthesis.</title>
        <authorList>
            <person name="Shen Q."/>
            <person name="Zhang L."/>
            <person name="Liao Z."/>
            <person name="Wang S."/>
            <person name="Yan T."/>
            <person name="Shi P."/>
            <person name="Liu M."/>
            <person name="Fu X."/>
            <person name="Pan Q."/>
            <person name="Wang Y."/>
            <person name="Lv Z."/>
            <person name="Lu X."/>
            <person name="Zhang F."/>
            <person name="Jiang W."/>
            <person name="Ma Y."/>
            <person name="Chen M."/>
            <person name="Hao X."/>
            <person name="Li L."/>
            <person name="Tang Y."/>
            <person name="Lv G."/>
            <person name="Zhou Y."/>
            <person name="Sun X."/>
            <person name="Brodelius P.E."/>
            <person name="Rose J.K.C."/>
            <person name="Tang K."/>
        </authorList>
    </citation>
    <scope>NUCLEOTIDE SEQUENCE [LARGE SCALE GENOMIC DNA]</scope>
    <source>
        <strain evidence="4">cv. Huhao1</strain>
        <tissue evidence="3">Leaf</tissue>
    </source>
</reference>